<accession>A0A7J6Q7S2</accession>
<sequence>SGVYLSRTSDTAGLKELLGGVGVASGGQPDRGTAEENLSRYGQVILRKSRGRAEALKLGWTEDAPVEARAQSTVLLSLGYLTGWPDALAGYTLAHVDRMLAIRPVLVGLTPAYRRVAMKA</sequence>
<comment type="caution">
    <text evidence="1">The sequence shown here is derived from an EMBL/GenBank/DDBJ whole genome shotgun (WGS) entry which is preliminary data.</text>
</comment>
<dbReference type="AlphaFoldDB" id="A0A7J6Q7S2"/>
<evidence type="ECO:0000313" key="2">
    <source>
        <dbReference type="Proteomes" id="UP000574390"/>
    </source>
</evidence>
<evidence type="ECO:0000313" key="1">
    <source>
        <dbReference type="EMBL" id="KAF4704565.1"/>
    </source>
</evidence>
<name>A0A7J6Q7S2_PEROL</name>
<protein>
    <submittedName>
        <fullName evidence="1">Uncharacterized protein</fullName>
    </submittedName>
</protein>
<feature type="non-terminal residue" evidence="1">
    <location>
        <position position="1"/>
    </location>
</feature>
<dbReference type="EMBL" id="JABANM010031437">
    <property type="protein sequence ID" value="KAF4704565.1"/>
    <property type="molecule type" value="Genomic_DNA"/>
</dbReference>
<gene>
    <name evidence="1" type="ORF">FOZ62_018149</name>
</gene>
<feature type="non-terminal residue" evidence="1">
    <location>
        <position position="120"/>
    </location>
</feature>
<proteinExistence type="predicted"/>
<organism evidence="1 2">
    <name type="scientific">Perkinsus olseni</name>
    <name type="common">Perkinsus atlanticus</name>
    <dbReference type="NCBI Taxonomy" id="32597"/>
    <lineage>
        <taxon>Eukaryota</taxon>
        <taxon>Sar</taxon>
        <taxon>Alveolata</taxon>
        <taxon>Perkinsozoa</taxon>
        <taxon>Perkinsea</taxon>
        <taxon>Perkinsida</taxon>
        <taxon>Perkinsidae</taxon>
        <taxon>Perkinsus</taxon>
    </lineage>
</organism>
<dbReference type="Proteomes" id="UP000574390">
    <property type="component" value="Unassembled WGS sequence"/>
</dbReference>
<reference evidence="1 2" key="1">
    <citation type="submission" date="2020-04" db="EMBL/GenBank/DDBJ databases">
        <title>Perkinsus olseni comparative genomics.</title>
        <authorList>
            <person name="Bogema D.R."/>
        </authorList>
    </citation>
    <scope>NUCLEOTIDE SEQUENCE [LARGE SCALE GENOMIC DNA]</scope>
    <source>
        <strain evidence="1">ATCC PRA-205</strain>
    </source>
</reference>